<evidence type="ECO:0008006" key="4">
    <source>
        <dbReference type="Google" id="ProtNLM"/>
    </source>
</evidence>
<dbReference type="RefSeq" id="WP_190893292.1">
    <property type="nucleotide sequence ID" value="NZ_JACWZY010000064.1"/>
</dbReference>
<keyword evidence="3" id="KW-1185">Reference proteome</keyword>
<accession>A0A927AWC2</accession>
<dbReference type="Proteomes" id="UP000598820">
    <property type="component" value="Unassembled WGS sequence"/>
</dbReference>
<feature type="signal peptide" evidence="1">
    <location>
        <begin position="1"/>
        <end position="23"/>
    </location>
</feature>
<gene>
    <name evidence="2" type="ORF">IC229_33895</name>
</gene>
<sequence>MNRILLLCFACVVVLGSIQNAQAQKKEVPTDSLNPKPGHALTNAIDSQIGFDYSSITPLSPTAASLGSYGEVPVSLYSGTPNINIPLTTLSGVELKVPLSLSYRAAGIRVEENASWVGLGWSLEAGGVITRNIRGKEDRVAESSGMIPFRLGLPLLSATQAQQKATFNKLQDYNNGNSNYDFEPDVFNYNFMGLSGSFVFDSNGQPKFSNYSNYKVVFTSKNPGDASIPSTFTLTTDNGTIYEFNEVESTLTSGLGVSGGITAWYLTRVSSATGKEVIDFTYSPEGYVYHTPPRYAKMISPNGTTQNSPYVQPSCRASMQYRICNTVSLNGKRLNRITFQGVGIVDFVASATDRLDLGLLGTVNNPRYLDELLIKDVAGTVKKRFDFDYEYVETFSPYTGINGTSGCPTPGASTNYLNQRLYLKSLKDKSSADVTQQQTYKFTYSDRTFNGKDGLPHKLSAAQDHWGFFNNKLTNEDLWPGFCGPFGTADDYFVPQIVCSPGAGVTAMEEWHVTGADRNPSFPYMRYSTLQSIQYPTSGITEFTFEPNTYDYIGKDYIRPTLPTCAPAESLTMAGGLRIKEINSKIDGTAVRSKEYSYSYGVLRAQPFYYSYFYAEGCNNFIYANCNQESSNADFRIYAEVNCGPVNDVGYRYGSHIGYKEVIEREFSGTGNAKTYNGSTIYTYRTERDIQEPTGPSSGDVRSYIFSKDGGQVVDHYREHPILSQYLFPYFPGRNIDWATGQLLTKTAKNSADQTVYKQENTYTNDFLNGVPAAKAYTLRKDLDYIYVNYNFIEGWPKLTQQVETTYDVNGQNDVTSTKNFYYASANHKYLTSETFTGSDNAQVETEHRYIEDYSNSAMAGVIGTLKSKRILNKEVDVRQKKRDLTVKGSVTEYNADGQPSAMYALETAIPISVGFNSSASVPASSYIKKQEFSYADKRLQTVTLYDGAPKTYLWAYSSMRLVAEIKNATYADVVGTGENLTELSNPGATDGNIRTVLQNIRVKLPNALMKSYTHDLIYGVSSTTEPNGITNYFIYDALGRLSLIKNTKQQTVKSYQYNNKQP</sequence>
<dbReference type="EMBL" id="JACWZY010000064">
    <property type="protein sequence ID" value="MBD2705650.1"/>
    <property type="molecule type" value="Genomic_DNA"/>
</dbReference>
<evidence type="ECO:0000313" key="2">
    <source>
        <dbReference type="EMBL" id="MBD2705650.1"/>
    </source>
</evidence>
<evidence type="ECO:0000256" key="1">
    <source>
        <dbReference type="SAM" id="SignalP"/>
    </source>
</evidence>
<dbReference type="AlphaFoldDB" id="A0A927AWC2"/>
<feature type="chain" id="PRO_5037112214" description="YD repeat-containing protein" evidence="1">
    <location>
        <begin position="24"/>
        <end position="1063"/>
    </location>
</feature>
<comment type="caution">
    <text evidence="2">The sequence shown here is derived from an EMBL/GenBank/DDBJ whole genome shotgun (WGS) entry which is preliminary data.</text>
</comment>
<name>A0A927AWC2_9BACT</name>
<organism evidence="2 3">
    <name type="scientific">Spirosoma profusum</name>
    <dbReference type="NCBI Taxonomy" id="2771354"/>
    <lineage>
        <taxon>Bacteria</taxon>
        <taxon>Pseudomonadati</taxon>
        <taxon>Bacteroidota</taxon>
        <taxon>Cytophagia</taxon>
        <taxon>Cytophagales</taxon>
        <taxon>Cytophagaceae</taxon>
        <taxon>Spirosoma</taxon>
    </lineage>
</organism>
<keyword evidence="1" id="KW-0732">Signal</keyword>
<proteinExistence type="predicted"/>
<protein>
    <recommendedName>
        <fullName evidence="4">YD repeat-containing protein</fullName>
    </recommendedName>
</protein>
<evidence type="ECO:0000313" key="3">
    <source>
        <dbReference type="Proteomes" id="UP000598820"/>
    </source>
</evidence>
<reference evidence="2" key="1">
    <citation type="submission" date="2020-09" db="EMBL/GenBank/DDBJ databases">
        <authorList>
            <person name="Kim M.K."/>
        </authorList>
    </citation>
    <scope>NUCLEOTIDE SEQUENCE</scope>
    <source>
        <strain evidence="2">BT702</strain>
    </source>
</reference>